<gene>
    <name evidence="2" type="ORF">B0H17DRAFT_885010</name>
</gene>
<dbReference type="AlphaFoldDB" id="A0AAD7DLL4"/>
<dbReference type="PANTHER" id="PTHR31836:SF28">
    <property type="entry name" value="SRCR DOMAIN-CONTAINING PROTEIN-RELATED"/>
    <property type="match status" value="1"/>
</dbReference>
<proteinExistence type="predicted"/>
<reference evidence="2" key="1">
    <citation type="submission" date="2023-03" db="EMBL/GenBank/DDBJ databases">
        <title>Massive genome expansion in bonnet fungi (Mycena s.s.) driven by repeated elements and novel gene families across ecological guilds.</title>
        <authorList>
            <consortium name="Lawrence Berkeley National Laboratory"/>
            <person name="Harder C.B."/>
            <person name="Miyauchi S."/>
            <person name="Viragh M."/>
            <person name="Kuo A."/>
            <person name="Thoen E."/>
            <person name="Andreopoulos B."/>
            <person name="Lu D."/>
            <person name="Skrede I."/>
            <person name="Drula E."/>
            <person name="Henrissat B."/>
            <person name="Morin E."/>
            <person name="Kohler A."/>
            <person name="Barry K."/>
            <person name="LaButti K."/>
            <person name="Morin E."/>
            <person name="Salamov A."/>
            <person name="Lipzen A."/>
            <person name="Mereny Z."/>
            <person name="Hegedus B."/>
            <person name="Baldrian P."/>
            <person name="Stursova M."/>
            <person name="Weitz H."/>
            <person name="Taylor A."/>
            <person name="Grigoriev I.V."/>
            <person name="Nagy L.G."/>
            <person name="Martin F."/>
            <person name="Kauserud H."/>
        </authorList>
    </citation>
    <scope>NUCLEOTIDE SEQUENCE</scope>
    <source>
        <strain evidence="2">CBHHK067</strain>
    </source>
</reference>
<comment type="caution">
    <text evidence="2">The sequence shown here is derived from an EMBL/GenBank/DDBJ whole genome shotgun (WGS) entry which is preliminary data.</text>
</comment>
<evidence type="ECO:0000313" key="3">
    <source>
        <dbReference type="Proteomes" id="UP001221757"/>
    </source>
</evidence>
<evidence type="ECO:0000256" key="1">
    <source>
        <dbReference type="ARBA" id="ARBA00022729"/>
    </source>
</evidence>
<dbReference type="PANTHER" id="PTHR31836">
    <property type="match status" value="1"/>
</dbReference>
<protein>
    <submittedName>
        <fullName evidence="2">RlpA-like double-psi beta-barrel-protein domain-containing protein-containing protein</fullName>
    </submittedName>
</protein>
<dbReference type="CDD" id="cd22191">
    <property type="entry name" value="DPBB_RlpA_EXP_N-like"/>
    <property type="match status" value="1"/>
</dbReference>
<organism evidence="2 3">
    <name type="scientific">Mycena rosella</name>
    <name type="common">Pink bonnet</name>
    <name type="synonym">Agaricus rosellus</name>
    <dbReference type="NCBI Taxonomy" id="1033263"/>
    <lineage>
        <taxon>Eukaryota</taxon>
        <taxon>Fungi</taxon>
        <taxon>Dikarya</taxon>
        <taxon>Basidiomycota</taxon>
        <taxon>Agaricomycotina</taxon>
        <taxon>Agaricomycetes</taxon>
        <taxon>Agaricomycetidae</taxon>
        <taxon>Agaricales</taxon>
        <taxon>Marasmiineae</taxon>
        <taxon>Mycenaceae</taxon>
        <taxon>Mycena</taxon>
    </lineage>
</organism>
<dbReference type="EMBL" id="JARKIE010000043">
    <property type="protein sequence ID" value="KAJ7694179.1"/>
    <property type="molecule type" value="Genomic_DNA"/>
</dbReference>
<sequence length="87" mass="9360">TFFDTGLGACGTTNSPSDFIVALNSPQYGNGEHCYEMIVITYNGKTAQAQIVDECPGCPWAGLDFSTGLFDYFASPDKGVIYGAWVF</sequence>
<dbReference type="InterPro" id="IPR036908">
    <property type="entry name" value="RlpA-like_sf"/>
</dbReference>
<dbReference type="SUPFAM" id="SSF50685">
    <property type="entry name" value="Barwin-like endoglucanases"/>
    <property type="match status" value="1"/>
</dbReference>
<dbReference type="Gene3D" id="2.40.40.10">
    <property type="entry name" value="RlpA-like domain"/>
    <property type="match status" value="1"/>
</dbReference>
<accession>A0AAD7DLL4</accession>
<dbReference type="Proteomes" id="UP001221757">
    <property type="component" value="Unassembled WGS sequence"/>
</dbReference>
<keyword evidence="3" id="KW-1185">Reference proteome</keyword>
<keyword evidence="1" id="KW-0732">Signal</keyword>
<feature type="non-terminal residue" evidence="2">
    <location>
        <position position="87"/>
    </location>
</feature>
<evidence type="ECO:0000313" key="2">
    <source>
        <dbReference type="EMBL" id="KAJ7694179.1"/>
    </source>
</evidence>
<dbReference type="InterPro" id="IPR051477">
    <property type="entry name" value="Expansin_CellWall"/>
</dbReference>
<feature type="non-terminal residue" evidence="2">
    <location>
        <position position="1"/>
    </location>
</feature>
<name>A0AAD7DLL4_MYCRO</name>